<protein>
    <recommendedName>
        <fullName evidence="3">2OG-Fe dioxygenase family protein</fullName>
    </recommendedName>
</protein>
<evidence type="ECO:0000313" key="1">
    <source>
        <dbReference type="EMBL" id="MBB5207521.1"/>
    </source>
</evidence>
<organism evidence="1 2">
    <name type="scientific">Chiayiivirga flava</name>
    <dbReference type="NCBI Taxonomy" id="659595"/>
    <lineage>
        <taxon>Bacteria</taxon>
        <taxon>Pseudomonadati</taxon>
        <taxon>Pseudomonadota</taxon>
        <taxon>Gammaproteobacteria</taxon>
        <taxon>Lysobacterales</taxon>
        <taxon>Lysobacteraceae</taxon>
        <taxon>Chiayiivirga</taxon>
    </lineage>
</organism>
<sequence>MPTAAIVAQLAAQGFAFVEGTTMQRWLRQAGALADWPAFEASWADLAMDEYMADGGRDRRRRHAVFSIARDGRITREADQPHWQSLHYNPLNGGVARWFAPVADALAGGDSLTTILRWCHAHFGAWAPDVQRWRVEVHQFRIEAVPGRPGRPTPEGMHRDGVDYVLVLMIRRTNIAEGTTTIHALDRTPLGSFTLAEPFDAALVDDARVYHGVTAVEPVDPSLPAFRDVLVVTFRAERAMSGEE</sequence>
<dbReference type="EMBL" id="JACHHP010000002">
    <property type="protein sequence ID" value="MBB5207521.1"/>
    <property type="molecule type" value="Genomic_DNA"/>
</dbReference>
<evidence type="ECO:0000313" key="2">
    <source>
        <dbReference type="Proteomes" id="UP000521199"/>
    </source>
</evidence>
<dbReference type="Pfam" id="PF10014">
    <property type="entry name" value="2OG-Fe_Oxy_2"/>
    <property type="match status" value="1"/>
</dbReference>
<proteinExistence type="predicted"/>
<evidence type="ECO:0008006" key="3">
    <source>
        <dbReference type="Google" id="ProtNLM"/>
    </source>
</evidence>
<name>A0A7W8D405_9GAMM</name>
<dbReference type="GO" id="GO:0051213">
    <property type="term" value="F:dioxygenase activity"/>
    <property type="evidence" value="ECO:0007669"/>
    <property type="project" value="InterPro"/>
</dbReference>
<gene>
    <name evidence="1" type="ORF">HNQ52_001050</name>
</gene>
<comment type="caution">
    <text evidence="1">The sequence shown here is derived from an EMBL/GenBank/DDBJ whole genome shotgun (WGS) entry which is preliminary data.</text>
</comment>
<reference evidence="1 2" key="1">
    <citation type="submission" date="2020-08" db="EMBL/GenBank/DDBJ databases">
        <title>Genomic Encyclopedia of Type Strains, Phase IV (KMG-IV): sequencing the most valuable type-strain genomes for metagenomic binning, comparative biology and taxonomic classification.</title>
        <authorList>
            <person name="Goeker M."/>
        </authorList>
    </citation>
    <scope>NUCLEOTIDE SEQUENCE [LARGE SCALE GENOMIC DNA]</scope>
    <source>
        <strain evidence="1 2">DSM 24163</strain>
    </source>
</reference>
<keyword evidence="2" id="KW-1185">Reference proteome</keyword>
<dbReference type="Gene3D" id="2.60.120.620">
    <property type="entry name" value="q2cbj1_9rhob like domain"/>
    <property type="match status" value="1"/>
</dbReference>
<dbReference type="AlphaFoldDB" id="A0A7W8D405"/>
<accession>A0A7W8D405</accession>
<dbReference type="Proteomes" id="UP000521199">
    <property type="component" value="Unassembled WGS sequence"/>
</dbReference>
<dbReference type="InterPro" id="IPR018724">
    <property type="entry name" value="2OG-Fe_dioxygenase"/>
</dbReference>
<dbReference type="RefSeq" id="WP_343059225.1">
    <property type="nucleotide sequence ID" value="NZ_JACHHP010000002.1"/>
</dbReference>